<accession>A0A2W4QWL0</accession>
<dbReference type="AlphaFoldDB" id="A0A2W4QWL0"/>
<reference evidence="2 3" key="1">
    <citation type="journal article" date="2018" name="Aquat. Microb. Ecol.">
        <title>Gammaproteobacterial methanotrophs dominate.</title>
        <authorList>
            <person name="Rissanen A.J."/>
            <person name="Saarenheimo J."/>
            <person name="Tiirola M."/>
            <person name="Peura S."/>
            <person name="Aalto S.L."/>
            <person name="Karvinen A."/>
            <person name="Nykanen H."/>
        </authorList>
    </citation>
    <scope>NUCLEOTIDE SEQUENCE [LARGE SCALE GENOMIC DNA]</scope>
    <source>
        <strain evidence="2">AMbin10</strain>
    </source>
</reference>
<sequence length="137" mass="15045">MKPLDDNEGAKGAIAAFRVLRRMDSKGKKQKPRIPGCLPAHQPNPAFEGTRVKLGTASPRSVRAEPKDGFRRMSWVGCQHSADHIPVSALQLVTRRPFRAARAKSQESLRSSSPLNAHVGGMDTPSHEKFYNRGSGF</sequence>
<organism evidence="2 3">
    <name type="scientific">Candidatus Methylumidiphilus alinenensis</name>
    <dbReference type="NCBI Taxonomy" id="2202197"/>
    <lineage>
        <taxon>Bacteria</taxon>
        <taxon>Pseudomonadati</taxon>
        <taxon>Pseudomonadota</taxon>
        <taxon>Gammaproteobacteria</taxon>
        <taxon>Methylococcales</taxon>
        <taxon>Candidatus Methylumidiphilus</taxon>
    </lineage>
</organism>
<comment type="caution">
    <text evidence="2">The sequence shown here is derived from an EMBL/GenBank/DDBJ whole genome shotgun (WGS) entry which is preliminary data.</text>
</comment>
<evidence type="ECO:0000313" key="2">
    <source>
        <dbReference type="EMBL" id="PZN75446.1"/>
    </source>
</evidence>
<protein>
    <submittedName>
        <fullName evidence="2">Uncharacterized protein</fullName>
    </submittedName>
</protein>
<feature type="region of interest" description="Disordered" evidence="1">
    <location>
        <begin position="103"/>
        <end position="137"/>
    </location>
</feature>
<dbReference type="EMBL" id="QJPH01000384">
    <property type="protein sequence ID" value="PZN75446.1"/>
    <property type="molecule type" value="Genomic_DNA"/>
</dbReference>
<feature type="region of interest" description="Disordered" evidence="1">
    <location>
        <begin position="23"/>
        <end position="66"/>
    </location>
</feature>
<gene>
    <name evidence="2" type="ORF">DM484_18730</name>
</gene>
<name>A0A2W4QWL0_9GAMM</name>
<evidence type="ECO:0000256" key="1">
    <source>
        <dbReference type="SAM" id="MobiDB-lite"/>
    </source>
</evidence>
<dbReference type="Proteomes" id="UP000249396">
    <property type="component" value="Unassembled WGS sequence"/>
</dbReference>
<feature type="compositionally biased region" description="Polar residues" evidence="1">
    <location>
        <begin position="106"/>
        <end position="115"/>
    </location>
</feature>
<evidence type="ECO:0000313" key="3">
    <source>
        <dbReference type="Proteomes" id="UP000249396"/>
    </source>
</evidence>
<proteinExistence type="predicted"/>